<keyword evidence="6" id="KW-0067">ATP-binding</keyword>
<dbReference type="AlphaFoldDB" id="A0A8T8WFP2"/>
<keyword evidence="2" id="KW-0723">Serine/threonine-protein kinase</keyword>
<keyword evidence="12" id="KW-1185">Reference proteome</keyword>
<dbReference type="InterPro" id="IPR018934">
    <property type="entry name" value="RIO_dom"/>
</dbReference>
<dbReference type="InterPro" id="IPR011009">
    <property type="entry name" value="Kinase-like_dom_sf"/>
</dbReference>
<reference evidence="11 12" key="1">
    <citation type="journal article" date="2021" name="Int. J. Syst. Evol. Microbiol.">
        <title>Halobaculum halophilum sp. nov. and Halobaculum salinum sp. nov., isolated from salt lake and saline soil.</title>
        <authorList>
            <person name="Cui H.L."/>
            <person name="Shi X.W."/>
            <person name="Yin X.M."/>
            <person name="Yang X.Y."/>
            <person name="Hou J."/>
            <person name="Zhu L."/>
        </authorList>
    </citation>
    <scope>NUCLEOTIDE SEQUENCE [LARGE SCALE GENOMIC DNA]</scope>
    <source>
        <strain evidence="11 12">NBRC 109044</strain>
    </source>
</reference>
<keyword evidence="4" id="KW-0547">Nucleotide-binding</keyword>
<accession>A0A8T8WFP2</accession>
<evidence type="ECO:0000256" key="3">
    <source>
        <dbReference type="ARBA" id="ARBA00022679"/>
    </source>
</evidence>
<gene>
    <name evidence="11" type="ORF">K6T50_05845</name>
</gene>
<evidence type="ECO:0000256" key="9">
    <source>
        <dbReference type="SAM" id="MobiDB-lite"/>
    </source>
</evidence>
<feature type="compositionally biased region" description="Basic and acidic residues" evidence="9">
    <location>
        <begin position="253"/>
        <end position="277"/>
    </location>
</feature>
<dbReference type="GeneID" id="67177645"/>
<dbReference type="EMBL" id="CP081958">
    <property type="protein sequence ID" value="QZP38660.1"/>
    <property type="molecule type" value="Genomic_DNA"/>
</dbReference>
<evidence type="ECO:0000256" key="4">
    <source>
        <dbReference type="ARBA" id="ARBA00022741"/>
    </source>
</evidence>
<comment type="catalytic activity">
    <reaction evidence="8">
        <text>L-seryl-[protein] + ATP = O-phospho-L-seryl-[protein] + ADP + H(+)</text>
        <dbReference type="Rhea" id="RHEA:17989"/>
        <dbReference type="Rhea" id="RHEA-COMP:9863"/>
        <dbReference type="Rhea" id="RHEA-COMP:11604"/>
        <dbReference type="ChEBI" id="CHEBI:15378"/>
        <dbReference type="ChEBI" id="CHEBI:29999"/>
        <dbReference type="ChEBI" id="CHEBI:30616"/>
        <dbReference type="ChEBI" id="CHEBI:83421"/>
        <dbReference type="ChEBI" id="CHEBI:456216"/>
        <dbReference type="EC" id="2.7.11.1"/>
    </reaction>
</comment>
<dbReference type="Proteomes" id="UP000826254">
    <property type="component" value="Chromosome"/>
</dbReference>
<dbReference type="KEGG" id="hmp:K6T50_05845"/>
<evidence type="ECO:0000313" key="11">
    <source>
        <dbReference type="EMBL" id="QZP38660.1"/>
    </source>
</evidence>
<keyword evidence="3" id="KW-0808">Transferase</keyword>
<evidence type="ECO:0000256" key="7">
    <source>
        <dbReference type="ARBA" id="ARBA00047899"/>
    </source>
</evidence>
<dbReference type="GO" id="GO:0005524">
    <property type="term" value="F:ATP binding"/>
    <property type="evidence" value="ECO:0007669"/>
    <property type="project" value="UniProtKB-KW"/>
</dbReference>
<name>A0A8T8WFP2_9EURY</name>
<feature type="domain" description="RIO-type" evidence="10">
    <location>
        <begin position="97"/>
        <end position="192"/>
    </location>
</feature>
<dbReference type="SUPFAM" id="SSF56112">
    <property type="entry name" value="Protein kinase-like (PK-like)"/>
    <property type="match status" value="1"/>
</dbReference>
<evidence type="ECO:0000256" key="1">
    <source>
        <dbReference type="ARBA" id="ARBA00012513"/>
    </source>
</evidence>
<evidence type="ECO:0000256" key="6">
    <source>
        <dbReference type="ARBA" id="ARBA00022840"/>
    </source>
</evidence>
<evidence type="ECO:0000256" key="5">
    <source>
        <dbReference type="ARBA" id="ARBA00022777"/>
    </source>
</evidence>
<evidence type="ECO:0000259" key="10">
    <source>
        <dbReference type="Pfam" id="PF01163"/>
    </source>
</evidence>
<dbReference type="GO" id="GO:0004674">
    <property type="term" value="F:protein serine/threonine kinase activity"/>
    <property type="evidence" value="ECO:0007669"/>
    <property type="project" value="UniProtKB-KW"/>
</dbReference>
<organism evidence="11 12">
    <name type="scientific">Halobaculum magnesiiphilum</name>
    <dbReference type="NCBI Taxonomy" id="1017351"/>
    <lineage>
        <taxon>Archaea</taxon>
        <taxon>Methanobacteriati</taxon>
        <taxon>Methanobacteriota</taxon>
        <taxon>Stenosarchaea group</taxon>
        <taxon>Halobacteria</taxon>
        <taxon>Halobacteriales</taxon>
        <taxon>Haloferacaceae</taxon>
        <taxon>Halobaculum</taxon>
    </lineage>
</organism>
<evidence type="ECO:0000313" key="12">
    <source>
        <dbReference type="Proteomes" id="UP000826254"/>
    </source>
</evidence>
<evidence type="ECO:0000256" key="8">
    <source>
        <dbReference type="ARBA" id="ARBA00048679"/>
    </source>
</evidence>
<evidence type="ECO:0000256" key="2">
    <source>
        <dbReference type="ARBA" id="ARBA00022527"/>
    </source>
</evidence>
<sequence>MDLQRLLRGTVEWDRLEAVARDLAARYGDGSARVEFLDADNWLSTPFILRTDGEAYFVKVVSRQNSVVHALFTAGRNLGAFSSGTEGFFEHFGTPAEMARHELEATERMRAIGVNAPEPVEALEIDGLGVLVVEYLPAFRPLDELDVDAERELAPELFRALGRLHDNGLAHGDLRAENVLILDGDLYFIDATSVREPGALDAREYDLACGLAALEPLIGAADAVEAALSTYPPEDVLAAREYLDFVAIRPDHDFDAPGLKGEIEKRAAERSEAERSEASTANGKRSEP</sequence>
<feature type="region of interest" description="Disordered" evidence="9">
    <location>
        <begin position="253"/>
        <end position="288"/>
    </location>
</feature>
<proteinExistence type="predicted"/>
<keyword evidence="5 11" id="KW-0418">Kinase</keyword>
<dbReference type="EC" id="2.7.11.1" evidence="1"/>
<dbReference type="Pfam" id="PF01163">
    <property type="entry name" value="RIO1"/>
    <property type="match status" value="1"/>
</dbReference>
<protein>
    <recommendedName>
        <fullName evidence="1">non-specific serine/threonine protein kinase</fullName>
        <ecNumber evidence="1">2.7.11.1</ecNumber>
    </recommendedName>
</protein>
<comment type="catalytic activity">
    <reaction evidence="7">
        <text>L-threonyl-[protein] + ATP = O-phospho-L-threonyl-[protein] + ADP + H(+)</text>
        <dbReference type="Rhea" id="RHEA:46608"/>
        <dbReference type="Rhea" id="RHEA-COMP:11060"/>
        <dbReference type="Rhea" id="RHEA-COMP:11605"/>
        <dbReference type="ChEBI" id="CHEBI:15378"/>
        <dbReference type="ChEBI" id="CHEBI:30013"/>
        <dbReference type="ChEBI" id="CHEBI:30616"/>
        <dbReference type="ChEBI" id="CHEBI:61977"/>
        <dbReference type="ChEBI" id="CHEBI:456216"/>
        <dbReference type="EC" id="2.7.11.1"/>
    </reaction>
</comment>
<dbReference type="Gene3D" id="1.10.510.10">
    <property type="entry name" value="Transferase(Phosphotransferase) domain 1"/>
    <property type="match status" value="1"/>
</dbReference>
<dbReference type="RefSeq" id="WP_222608459.1">
    <property type="nucleotide sequence ID" value="NZ_CP081958.1"/>
</dbReference>